<protein>
    <submittedName>
        <fullName evidence="2">Uncharacterized protein</fullName>
    </submittedName>
</protein>
<dbReference type="AlphaFoldDB" id="A0A2C9UHE1"/>
<gene>
    <name evidence="2" type="ORF">MANES_15G129100</name>
</gene>
<feature type="region of interest" description="Disordered" evidence="1">
    <location>
        <begin position="1"/>
        <end position="30"/>
    </location>
</feature>
<reference evidence="2" key="1">
    <citation type="submission" date="2016-02" db="EMBL/GenBank/DDBJ databases">
        <title>WGS assembly of Manihot esculenta.</title>
        <authorList>
            <person name="Bredeson J.V."/>
            <person name="Prochnik S.E."/>
            <person name="Lyons J.B."/>
            <person name="Schmutz J."/>
            <person name="Grimwood J."/>
            <person name="Vrebalov J."/>
            <person name="Bart R.S."/>
            <person name="Amuge T."/>
            <person name="Ferguson M.E."/>
            <person name="Green R."/>
            <person name="Putnam N."/>
            <person name="Stites J."/>
            <person name="Rounsley S."/>
            <person name="Rokhsar D.S."/>
        </authorList>
    </citation>
    <scope>NUCLEOTIDE SEQUENCE [LARGE SCALE GENOMIC DNA]</scope>
    <source>
        <tissue evidence="2">Leaf</tissue>
    </source>
</reference>
<evidence type="ECO:0000313" key="2">
    <source>
        <dbReference type="EMBL" id="OAY29240.1"/>
    </source>
</evidence>
<organism evidence="2">
    <name type="scientific">Manihot esculenta</name>
    <name type="common">Cassava</name>
    <name type="synonym">Jatropha manihot</name>
    <dbReference type="NCBI Taxonomy" id="3983"/>
    <lineage>
        <taxon>Eukaryota</taxon>
        <taxon>Viridiplantae</taxon>
        <taxon>Streptophyta</taxon>
        <taxon>Embryophyta</taxon>
        <taxon>Tracheophyta</taxon>
        <taxon>Spermatophyta</taxon>
        <taxon>Magnoliopsida</taxon>
        <taxon>eudicotyledons</taxon>
        <taxon>Gunneridae</taxon>
        <taxon>Pentapetalae</taxon>
        <taxon>rosids</taxon>
        <taxon>fabids</taxon>
        <taxon>Malpighiales</taxon>
        <taxon>Euphorbiaceae</taxon>
        <taxon>Crotonoideae</taxon>
        <taxon>Manihoteae</taxon>
        <taxon>Manihot</taxon>
    </lineage>
</organism>
<dbReference type="EMBL" id="CM004401">
    <property type="protein sequence ID" value="OAY29240.1"/>
    <property type="molecule type" value="Genomic_DNA"/>
</dbReference>
<name>A0A2C9UHE1_MANES</name>
<sequence>MQVQNQYNEKEKEKKKKKKKSSSERDHPHSILLGGAGIASHFYLHSRFYFSPHLVLSIL</sequence>
<evidence type="ECO:0000256" key="1">
    <source>
        <dbReference type="SAM" id="MobiDB-lite"/>
    </source>
</evidence>
<proteinExistence type="predicted"/>
<accession>A0A2C9UHE1</accession>